<dbReference type="Proteomes" id="UP000318437">
    <property type="component" value="Unassembled WGS sequence"/>
</dbReference>
<name>A0A5C6CUF2_9BACT</name>
<evidence type="ECO:0000256" key="1">
    <source>
        <dbReference type="SAM" id="SignalP"/>
    </source>
</evidence>
<evidence type="ECO:0000313" key="3">
    <source>
        <dbReference type="Proteomes" id="UP000318437"/>
    </source>
</evidence>
<reference evidence="2 3" key="1">
    <citation type="submission" date="2019-02" db="EMBL/GenBank/DDBJ databases">
        <title>Deep-cultivation of Planctomycetes and their phenomic and genomic characterization uncovers novel biology.</title>
        <authorList>
            <person name="Wiegand S."/>
            <person name="Jogler M."/>
            <person name="Boedeker C."/>
            <person name="Pinto D."/>
            <person name="Vollmers J."/>
            <person name="Rivas-Marin E."/>
            <person name="Kohn T."/>
            <person name="Peeters S.H."/>
            <person name="Heuer A."/>
            <person name="Rast P."/>
            <person name="Oberbeckmann S."/>
            <person name="Bunk B."/>
            <person name="Jeske O."/>
            <person name="Meyerdierks A."/>
            <person name="Storesund J.E."/>
            <person name="Kallscheuer N."/>
            <person name="Luecker S."/>
            <person name="Lage O.M."/>
            <person name="Pohl T."/>
            <person name="Merkel B.J."/>
            <person name="Hornburger P."/>
            <person name="Mueller R.-W."/>
            <person name="Bruemmer F."/>
            <person name="Labrenz M."/>
            <person name="Spormann A.M."/>
            <person name="Op Den Camp H."/>
            <person name="Overmann J."/>
            <person name="Amann R."/>
            <person name="Jetten M.S.M."/>
            <person name="Mascher T."/>
            <person name="Medema M.H."/>
            <person name="Devos D.P."/>
            <person name="Kaster A.-K."/>
            <person name="Ovreas L."/>
            <person name="Rohde M."/>
            <person name="Galperin M.Y."/>
            <person name="Jogler C."/>
        </authorList>
    </citation>
    <scope>NUCLEOTIDE SEQUENCE [LARGE SCALE GENOMIC DNA]</scope>
    <source>
        <strain evidence="2 3">Pla144</strain>
    </source>
</reference>
<feature type="chain" id="PRO_5023055575" evidence="1">
    <location>
        <begin position="27"/>
        <end position="444"/>
    </location>
</feature>
<sequence length="444" mass="48179" precursor="true">MAPFSGFNVRRLCLLLLCLAVSSAVFQPKIHAAEIEQRLPNSSSNAALHYQRALLFLAEVDPGKRKQLEKPIWEIVTPKTSEQETKAIDDLLIAARHAIRAGLIGAAQANADFGANMSEYSVGTVLPHVGPMQDLAKLIALYGMQKEAEGDWQESAQVYLDLIRMGQHMGQQTTLAESIEGVRILETGYHALASWAVHSPDTQLIKEVRSLLGAIAPNPLTPATAIGYEAALVDLRLNRLQDAFPDGNWAEMMLSVIEGRPEKQDPASIEAFVKSEAAKRGVPTSVFDSKSSFDEFIEKLRSVNAQYYEATLNSLALPTEKSITVGEQTYQKFAPQLLRLGDPGTLNPGQIAAYFASHQAEHQLADLVLALSANKQGDLFPKDLSKVANDFGGKLSPSPTESGKLTYKVSPDQKGFRISYLGTKIGGVEIPEISFEYGGGGASK</sequence>
<protein>
    <submittedName>
        <fullName evidence="2">Uncharacterized protein</fullName>
    </submittedName>
</protein>
<keyword evidence="1" id="KW-0732">Signal</keyword>
<keyword evidence="3" id="KW-1185">Reference proteome</keyword>
<dbReference type="EMBL" id="SJPS01000003">
    <property type="protein sequence ID" value="TWU27284.1"/>
    <property type="molecule type" value="Genomic_DNA"/>
</dbReference>
<accession>A0A5C6CUF2</accession>
<feature type="signal peptide" evidence="1">
    <location>
        <begin position="1"/>
        <end position="26"/>
    </location>
</feature>
<proteinExistence type="predicted"/>
<organism evidence="2 3">
    <name type="scientific">Bythopirellula polymerisocia</name>
    <dbReference type="NCBI Taxonomy" id="2528003"/>
    <lineage>
        <taxon>Bacteria</taxon>
        <taxon>Pseudomonadati</taxon>
        <taxon>Planctomycetota</taxon>
        <taxon>Planctomycetia</taxon>
        <taxon>Pirellulales</taxon>
        <taxon>Lacipirellulaceae</taxon>
        <taxon>Bythopirellula</taxon>
    </lineage>
</organism>
<evidence type="ECO:0000313" key="2">
    <source>
        <dbReference type="EMBL" id="TWU27284.1"/>
    </source>
</evidence>
<dbReference type="AlphaFoldDB" id="A0A5C6CUF2"/>
<comment type="caution">
    <text evidence="2">The sequence shown here is derived from an EMBL/GenBank/DDBJ whole genome shotgun (WGS) entry which is preliminary data.</text>
</comment>
<gene>
    <name evidence="2" type="ORF">Pla144_20560</name>
</gene>